<dbReference type="AlphaFoldDB" id="S9SC51"/>
<dbReference type="InterPro" id="IPR036378">
    <property type="entry name" value="FAS1_dom_sf"/>
</dbReference>
<keyword evidence="2" id="KW-0732">Signal</keyword>
<dbReference type="Proteomes" id="UP000015346">
    <property type="component" value="Unassembled WGS sequence"/>
</dbReference>
<dbReference type="PANTHER" id="PTHR10900:SF77">
    <property type="entry name" value="FI19380P1"/>
    <property type="match status" value="1"/>
</dbReference>
<feature type="compositionally biased region" description="Low complexity" evidence="1">
    <location>
        <begin position="197"/>
        <end position="223"/>
    </location>
</feature>
<dbReference type="InterPro" id="IPR050904">
    <property type="entry name" value="Adhesion/Biosynth-related"/>
</dbReference>
<accession>S9SC51</accession>
<feature type="region of interest" description="Disordered" evidence="1">
    <location>
        <begin position="171"/>
        <end position="223"/>
    </location>
</feature>
<keyword evidence="5" id="KW-1185">Reference proteome</keyword>
<feature type="signal peptide" evidence="2">
    <location>
        <begin position="1"/>
        <end position="19"/>
    </location>
</feature>
<organism evidence="4 5">
    <name type="scientific">Rubellimicrobium thermophilum DSM 16684</name>
    <dbReference type="NCBI Taxonomy" id="1123069"/>
    <lineage>
        <taxon>Bacteria</taxon>
        <taxon>Pseudomonadati</taxon>
        <taxon>Pseudomonadota</taxon>
        <taxon>Alphaproteobacteria</taxon>
        <taxon>Rhodobacterales</taxon>
        <taxon>Roseobacteraceae</taxon>
        <taxon>Rubellimicrobium</taxon>
    </lineage>
</organism>
<feature type="chain" id="PRO_5004556784" evidence="2">
    <location>
        <begin position="20"/>
        <end position="223"/>
    </location>
</feature>
<dbReference type="SUPFAM" id="SSF82153">
    <property type="entry name" value="FAS1 domain"/>
    <property type="match status" value="1"/>
</dbReference>
<proteinExistence type="predicted"/>
<dbReference type="STRING" id="1123069.ruthe_02617"/>
<protein>
    <submittedName>
        <fullName evidence="4">Secreted and surface protein</fullName>
    </submittedName>
</protein>
<dbReference type="EMBL" id="AOLV01000029">
    <property type="protein sequence ID" value="EPX83819.1"/>
    <property type="molecule type" value="Genomic_DNA"/>
</dbReference>
<dbReference type="PANTHER" id="PTHR10900">
    <property type="entry name" value="PERIOSTIN-RELATED"/>
    <property type="match status" value="1"/>
</dbReference>
<dbReference type="InterPro" id="IPR000782">
    <property type="entry name" value="FAS1_domain"/>
</dbReference>
<dbReference type="GO" id="GO:0005615">
    <property type="term" value="C:extracellular space"/>
    <property type="evidence" value="ECO:0007669"/>
    <property type="project" value="TreeGrafter"/>
</dbReference>
<comment type="caution">
    <text evidence="4">The sequence shown here is derived from an EMBL/GenBank/DDBJ whole genome shotgun (WGS) entry which is preliminary data.</text>
</comment>
<evidence type="ECO:0000256" key="1">
    <source>
        <dbReference type="SAM" id="MobiDB-lite"/>
    </source>
</evidence>
<evidence type="ECO:0000256" key="2">
    <source>
        <dbReference type="SAM" id="SignalP"/>
    </source>
</evidence>
<gene>
    <name evidence="4" type="ORF">ruthe_02617</name>
</gene>
<dbReference type="PROSITE" id="PS50213">
    <property type="entry name" value="FAS1"/>
    <property type="match status" value="1"/>
</dbReference>
<evidence type="ECO:0000259" key="3">
    <source>
        <dbReference type="PROSITE" id="PS50213"/>
    </source>
</evidence>
<name>S9SC51_9RHOB</name>
<dbReference type="Pfam" id="PF02469">
    <property type="entry name" value="Fasciclin"/>
    <property type="match status" value="1"/>
</dbReference>
<reference evidence="4 5" key="1">
    <citation type="journal article" date="2013" name="Stand. Genomic Sci.">
        <title>Genome sequence of the reddish-pigmented Rubellimicrobium thermophilum type strain (DSM 16684(T)), a member of the Roseobacter clade.</title>
        <authorList>
            <person name="Fiebig A."/>
            <person name="Riedel T."/>
            <person name="Gronow S."/>
            <person name="Petersen J."/>
            <person name="Klenk H.P."/>
            <person name="Goker M."/>
        </authorList>
    </citation>
    <scope>NUCLEOTIDE SEQUENCE [LARGE SCALE GENOMIC DNA]</scope>
    <source>
        <strain evidence="4 5">DSM 16684</strain>
    </source>
</reference>
<feature type="domain" description="FAS1" evidence="3">
    <location>
        <begin position="36"/>
        <end position="136"/>
    </location>
</feature>
<evidence type="ECO:0000313" key="4">
    <source>
        <dbReference type="EMBL" id="EPX83819.1"/>
    </source>
</evidence>
<dbReference type="SMART" id="SM00554">
    <property type="entry name" value="FAS1"/>
    <property type="match status" value="1"/>
</dbReference>
<evidence type="ECO:0000313" key="5">
    <source>
        <dbReference type="Proteomes" id="UP000015346"/>
    </source>
</evidence>
<dbReference type="Gene3D" id="2.30.180.10">
    <property type="entry name" value="FAS1 domain"/>
    <property type="match status" value="1"/>
</dbReference>
<dbReference type="HOGENOM" id="CLU_1239389_0_0_5"/>
<sequence length="223" mass="23400">MKTLLAASVLTLAASAALAEMHGENPMVGGAPMFPERNIVENAVNSADHTTLVAAVQAAGLVETLAGPGPFTVFAPTNEAFAALPAGTVETLLMPENIEQLRKILTCHVVADELFSAEFAELLANGGVAKVTTVGGCVIEARMTDDGLQLTDEQGGHRDGDHRRCGSVEWRHPRHRQGAAARVVTSRPRGQERGRRASALAALSRQPPRQSSRAAASPSIRAG</sequence>